<keyword evidence="7 16" id="KW-1133">Transmembrane helix</keyword>
<evidence type="ECO:0000256" key="5">
    <source>
        <dbReference type="ARBA" id="ARBA00022960"/>
    </source>
</evidence>
<dbReference type="GO" id="GO:0015648">
    <property type="term" value="F:lipid-linked peptidoglycan transporter activity"/>
    <property type="evidence" value="ECO:0007669"/>
    <property type="project" value="TreeGrafter"/>
</dbReference>
<keyword evidence="4 16" id="KW-0812">Transmembrane</keyword>
<accession>A0A1F8CSM2</accession>
<evidence type="ECO:0000313" key="17">
    <source>
        <dbReference type="EMBL" id="OGM79337.1"/>
    </source>
</evidence>
<comment type="caution">
    <text evidence="17">The sequence shown here is derived from an EMBL/GenBank/DDBJ whole genome shotgun (WGS) entry which is preliminary data.</text>
</comment>
<keyword evidence="2" id="KW-0328">Glycosyltransferase</keyword>
<sequence>MASGSNFGDFWSLVSNNLVRQLIRFTKKKHQVEKNTIQESKQRGVVFLVLLLLTIGVVFVADVSSPQAMQVFQDPYFFAKQQIVWSVVGLFLMVVGYLIPYVFWRKISPFLFGITILILILVLLPGLGSKVLGARRWLVLGPVRFQPAEVVKLTLAMIFAKMLADGARRWILIILLFIVGGLIMLQPDLGTTLIVLMIGMGQIFISGFSIIYFLGLGLSGFTGGFILVWLSDYRKDRLMSFINGLSHPLESSYHVKQILLAIGSGGFLGVGLGQSRQKHLFLPETATDSVFAIIAEEIGFVGSLIIIALLALLVMRLIKLCLSIRDDFGYFLAVGIVVWISGQIIVNLTSMVALTPLTGVPLPFFSYGGSSLTMILFSIGILLNIAKTKMSVERSYVGRIKRTGNEKRT</sequence>
<evidence type="ECO:0000256" key="2">
    <source>
        <dbReference type="ARBA" id="ARBA00022676"/>
    </source>
</evidence>
<feature type="transmembrane region" description="Helical" evidence="16">
    <location>
        <begin position="147"/>
        <end position="164"/>
    </location>
</feature>
<comment type="catalytic activity">
    <reaction evidence="15">
        <text>[GlcNAc-(1-&gt;4)-Mur2Ac(oyl-L-Ala-gamma-D-Glu-L-Lys-D-Ala-D-Ala)](n)-di-trans,octa-cis-undecaprenyl diphosphate + beta-D-GlcNAc-(1-&gt;4)-Mur2Ac(oyl-L-Ala-gamma-D-Glu-L-Lys-D-Ala-D-Ala)-di-trans,octa-cis-undecaprenyl diphosphate = [GlcNAc-(1-&gt;4)-Mur2Ac(oyl-L-Ala-gamma-D-Glu-L-Lys-D-Ala-D-Ala)](n+1)-di-trans,octa-cis-undecaprenyl diphosphate + di-trans,octa-cis-undecaprenyl diphosphate + H(+)</text>
        <dbReference type="Rhea" id="RHEA:23708"/>
        <dbReference type="Rhea" id="RHEA-COMP:9602"/>
        <dbReference type="Rhea" id="RHEA-COMP:9603"/>
        <dbReference type="ChEBI" id="CHEBI:15378"/>
        <dbReference type="ChEBI" id="CHEBI:58405"/>
        <dbReference type="ChEBI" id="CHEBI:60033"/>
        <dbReference type="ChEBI" id="CHEBI:78435"/>
        <dbReference type="EC" id="2.4.99.28"/>
    </reaction>
</comment>
<dbReference type="GO" id="GO:0009252">
    <property type="term" value="P:peptidoglycan biosynthetic process"/>
    <property type="evidence" value="ECO:0007669"/>
    <property type="project" value="UniProtKB-KW"/>
</dbReference>
<name>A0A1F8CSM2_9BACT</name>
<evidence type="ECO:0000256" key="4">
    <source>
        <dbReference type="ARBA" id="ARBA00022692"/>
    </source>
</evidence>
<gene>
    <name evidence="17" type="ORF">A2382_00970</name>
</gene>
<dbReference type="InterPro" id="IPR001182">
    <property type="entry name" value="FtsW/RodA"/>
</dbReference>
<evidence type="ECO:0000256" key="16">
    <source>
        <dbReference type="SAM" id="Phobius"/>
    </source>
</evidence>
<evidence type="ECO:0000256" key="13">
    <source>
        <dbReference type="ARBA" id="ARBA00041418"/>
    </source>
</evidence>
<evidence type="ECO:0000256" key="3">
    <source>
        <dbReference type="ARBA" id="ARBA00022679"/>
    </source>
</evidence>
<keyword evidence="6" id="KW-0573">Peptidoglycan synthesis</keyword>
<dbReference type="PANTHER" id="PTHR30474:SF2">
    <property type="entry name" value="PEPTIDOGLYCAN GLYCOSYLTRANSFERASE FTSW-RELATED"/>
    <property type="match status" value="1"/>
</dbReference>
<evidence type="ECO:0000256" key="1">
    <source>
        <dbReference type="ARBA" id="ARBA00004141"/>
    </source>
</evidence>
<evidence type="ECO:0000256" key="15">
    <source>
        <dbReference type="ARBA" id="ARBA00049902"/>
    </source>
</evidence>
<feature type="transmembrane region" description="Helical" evidence="16">
    <location>
        <begin position="330"/>
        <end position="352"/>
    </location>
</feature>
<dbReference type="STRING" id="1802538.A2382_00970"/>
<proteinExistence type="inferred from homology"/>
<evidence type="ECO:0000256" key="9">
    <source>
        <dbReference type="ARBA" id="ARBA00032370"/>
    </source>
</evidence>
<feature type="transmembrane region" description="Helical" evidence="16">
    <location>
        <begin position="110"/>
        <end position="127"/>
    </location>
</feature>
<dbReference type="EMBL" id="MGHY01000018">
    <property type="protein sequence ID" value="OGM79337.1"/>
    <property type="molecule type" value="Genomic_DNA"/>
</dbReference>
<evidence type="ECO:0000256" key="7">
    <source>
        <dbReference type="ARBA" id="ARBA00022989"/>
    </source>
</evidence>
<dbReference type="AlphaFoldDB" id="A0A1F8CSM2"/>
<dbReference type="PANTHER" id="PTHR30474">
    <property type="entry name" value="CELL CYCLE PROTEIN"/>
    <property type="match status" value="1"/>
</dbReference>
<evidence type="ECO:0000313" key="18">
    <source>
        <dbReference type="Proteomes" id="UP000178999"/>
    </source>
</evidence>
<comment type="subcellular location">
    <subcellularLocation>
        <location evidence="1">Membrane</location>
        <topology evidence="1">Multi-pass membrane protein</topology>
    </subcellularLocation>
</comment>
<dbReference type="Proteomes" id="UP000178999">
    <property type="component" value="Unassembled WGS sequence"/>
</dbReference>
<feature type="transmembrane region" description="Helical" evidence="16">
    <location>
        <begin position="290"/>
        <end position="318"/>
    </location>
</feature>
<dbReference type="Pfam" id="PF01098">
    <property type="entry name" value="FTSW_RODA_SPOVE"/>
    <property type="match status" value="1"/>
</dbReference>
<dbReference type="GO" id="GO:0005886">
    <property type="term" value="C:plasma membrane"/>
    <property type="evidence" value="ECO:0007669"/>
    <property type="project" value="TreeGrafter"/>
</dbReference>
<dbReference type="GO" id="GO:0008955">
    <property type="term" value="F:peptidoglycan glycosyltransferase activity"/>
    <property type="evidence" value="ECO:0007669"/>
    <property type="project" value="UniProtKB-EC"/>
</dbReference>
<keyword evidence="8 16" id="KW-0472">Membrane</keyword>
<evidence type="ECO:0000256" key="11">
    <source>
        <dbReference type="ARBA" id="ARBA00038053"/>
    </source>
</evidence>
<evidence type="ECO:0000256" key="8">
    <source>
        <dbReference type="ARBA" id="ARBA00023136"/>
    </source>
</evidence>
<feature type="transmembrane region" description="Helical" evidence="16">
    <location>
        <begin position="210"/>
        <end position="230"/>
    </location>
</feature>
<organism evidence="17 18">
    <name type="scientific">Candidatus Woesebacteria bacterium RIFOXYB1_FULL_38_16</name>
    <dbReference type="NCBI Taxonomy" id="1802538"/>
    <lineage>
        <taxon>Bacteria</taxon>
        <taxon>Candidatus Woeseibacteriota</taxon>
    </lineage>
</organism>
<comment type="similarity">
    <text evidence="11">Belongs to the SEDS family. FtsW subfamily.</text>
</comment>
<protein>
    <recommendedName>
        <fullName evidence="12">Probable peptidoglycan glycosyltransferase FtsW</fullName>
        <ecNumber evidence="14">2.4.99.28</ecNumber>
    </recommendedName>
    <alternativeName>
        <fullName evidence="13">Cell division protein FtsW</fullName>
    </alternativeName>
    <alternativeName>
        <fullName evidence="10">Cell wall polymerase</fullName>
    </alternativeName>
    <alternativeName>
        <fullName evidence="9">Peptidoglycan polymerase</fullName>
    </alternativeName>
</protein>
<keyword evidence="3" id="KW-0808">Transferase</keyword>
<evidence type="ECO:0000256" key="10">
    <source>
        <dbReference type="ARBA" id="ARBA00033270"/>
    </source>
</evidence>
<dbReference type="GO" id="GO:0008360">
    <property type="term" value="P:regulation of cell shape"/>
    <property type="evidence" value="ECO:0007669"/>
    <property type="project" value="UniProtKB-KW"/>
</dbReference>
<reference evidence="17 18" key="1">
    <citation type="journal article" date="2016" name="Nat. Commun.">
        <title>Thousands of microbial genomes shed light on interconnected biogeochemical processes in an aquifer system.</title>
        <authorList>
            <person name="Anantharaman K."/>
            <person name="Brown C.T."/>
            <person name="Hug L.A."/>
            <person name="Sharon I."/>
            <person name="Castelle C.J."/>
            <person name="Probst A.J."/>
            <person name="Thomas B.C."/>
            <person name="Singh A."/>
            <person name="Wilkins M.J."/>
            <person name="Karaoz U."/>
            <person name="Brodie E.L."/>
            <person name="Williams K.H."/>
            <person name="Hubbard S.S."/>
            <person name="Banfield J.F."/>
        </authorList>
    </citation>
    <scope>NUCLEOTIDE SEQUENCE [LARGE SCALE GENOMIC DNA]</scope>
</reference>
<dbReference type="EC" id="2.4.99.28" evidence="14"/>
<dbReference type="GO" id="GO:0051301">
    <property type="term" value="P:cell division"/>
    <property type="evidence" value="ECO:0007669"/>
    <property type="project" value="InterPro"/>
</dbReference>
<evidence type="ECO:0000256" key="6">
    <source>
        <dbReference type="ARBA" id="ARBA00022984"/>
    </source>
</evidence>
<evidence type="ECO:0000256" key="12">
    <source>
        <dbReference type="ARBA" id="ARBA00041185"/>
    </source>
</evidence>
<feature type="transmembrane region" description="Helical" evidence="16">
    <location>
        <begin position="44"/>
        <end position="63"/>
    </location>
</feature>
<evidence type="ECO:0000256" key="14">
    <source>
        <dbReference type="ARBA" id="ARBA00044770"/>
    </source>
</evidence>
<keyword evidence="5" id="KW-0133">Cell shape</keyword>
<feature type="transmembrane region" description="Helical" evidence="16">
    <location>
        <begin position="83"/>
        <end position="103"/>
    </location>
</feature>
<feature type="transmembrane region" description="Helical" evidence="16">
    <location>
        <begin position="364"/>
        <end position="386"/>
    </location>
</feature>
<dbReference type="GO" id="GO:0032153">
    <property type="term" value="C:cell division site"/>
    <property type="evidence" value="ECO:0007669"/>
    <property type="project" value="TreeGrafter"/>
</dbReference>
<feature type="transmembrane region" description="Helical" evidence="16">
    <location>
        <begin position="251"/>
        <end position="270"/>
    </location>
</feature>
<feature type="transmembrane region" description="Helical" evidence="16">
    <location>
        <begin position="171"/>
        <end position="198"/>
    </location>
</feature>